<reference evidence="4 5" key="1">
    <citation type="submission" date="2017-05" db="EMBL/GenBank/DDBJ databases">
        <authorList>
            <person name="Song R."/>
            <person name="Chenine A.L."/>
            <person name="Ruprecht R.M."/>
        </authorList>
    </citation>
    <scope>NUCLEOTIDE SEQUENCE [LARGE SCALE GENOMIC DNA]</scope>
    <source>
        <strain evidence="4 5">CECT 7927</strain>
    </source>
</reference>
<dbReference type="InterPro" id="IPR015942">
    <property type="entry name" value="Asp/Glu/hydantoin_racemase"/>
</dbReference>
<organism evidence="4 5">
    <name type="scientific">Vibrio mangrovi</name>
    <dbReference type="NCBI Taxonomy" id="474394"/>
    <lineage>
        <taxon>Bacteria</taxon>
        <taxon>Pseudomonadati</taxon>
        <taxon>Pseudomonadota</taxon>
        <taxon>Gammaproteobacteria</taxon>
        <taxon>Vibrionales</taxon>
        <taxon>Vibrionaceae</taxon>
        <taxon>Vibrio</taxon>
    </lineage>
</organism>
<dbReference type="EC" id="5.1.1.13" evidence="4"/>
<evidence type="ECO:0000313" key="4">
    <source>
        <dbReference type="EMBL" id="SMS01837.1"/>
    </source>
</evidence>
<evidence type="ECO:0000313" key="5">
    <source>
        <dbReference type="Proteomes" id="UP000196125"/>
    </source>
</evidence>
<dbReference type="EMBL" id="FXXI01000006">
    <property type="protein sequence ID" value="SMS01837.1"/>
    <property type="molecule type" value="Genomic_DNA"/>
</dbReference>
<dbReference type="Gene3D" id="3.40.50.1860">
    <property type="match status" value="2"/>
</dbReference>
<dbReference type="OrthoDB" id="9803739at2"/>
<dbReference type="GO" id="GO:0047689">
    <property type="term" value="F:aspartate racemase activity"/>
    <property type="evidence" value="ECO:0007669"/>
    <property type="project" value="UniProtKB-EC"/>
</dbReference>
<dbReference type="InterPro" id="IPR004380">
    <property type="entry name" value="Asp_race"/>
</dbReference>
<dbReference type="RefSeq" id="WP_087481880.1">
    <property type="nucleotide sequence ID" value="NZ_AP024884.1"/>
</dbReference>
<protein>
    <submittedName>
        <fullName evidence="4">Aspartate racemase</fullName>
        <ecNumber evidence="4">5.1.1.13</ecNumber>
    </submittedName>
    <submittedName>
        <fullName evidence="3">Aspartate/glutamate racemase family protein</fullName>
    </submittedName>
</protein>
<dbReference type="AlphaFoldDB" id="A0A1Y6IW02"/>
<dbReference type="EMBL" id="JAWRCO010000002">
    <property type="protein sequence ID" value="MDW6005069.1"/>
    <property type="molecule type" value="Genomic_DNA"/>
</dbReference>
<dbReference type="Proteomes" id="UP001283366">
    <property type="component" value="Unassembled WGS sequence"/>
</dbReference>
<dbReference type="NCBIfam" id="TIGR00035">
    <property type="entry name" value="asp_race"/>
    <property type="match status" value="1"/>
</dbReference>
<accession>A0A1Y6IW02</accession>
<sequence length="235" mass="25897">MKTIGLIGGMSWESTQTYYQLVNEGVKQQLGGLHSARLCLYSVDFAEIEQLQHENRWPETAEILVSAAQSLAAAGADFIVICTNTMHKVVPEMEAAISLPILHIADATAQQLSRDGIRKVGLLGTRFTMEQDFYKQRIVDQYGIEVITPDADQRTTVHQVIYDELCLGTIKESSREKYLKIIDSLHEQGAQAIILGCTEIGLLVKQSDTPVPLYDTTTIHASAAVHEALADNVPT</sequence>
<dbReference type="Proteomes" id="UP000196125">
    <property type="component" value="Unassembled WGS sequence"/>
</dbReference>
<dbReference type="PROSITE" id="PS00923">
    <property type="entry name" value="ASP_GLU_RACEMASE_1"/>
    <property type="match status" value="1"/>
</dbReference>
<keyword evidence="6" id="KW-1185">Reference proteome</keyword>
<dbReference type="Pfam" id="PF01177">
    <property type="entry name" value="Asp_Glu_race"/>
    <property type="match status" value="1"/>
</dbReference>
<dbReference type="PANTHER" id="PTHR21198">
    <property type="entry name" value="GLUTAMATE RACEMASE"/>
    <property type="match status" value="1"/>
</dbReference>
<dbReference type="InterPro" id="IPR018187">
    <property type="entry name" value="Asp/Glu_racemase_AS_1"/>
</dbReference>
<proteinExistence type="inferred from homology"/>
<dbReference type="SUPFAM" id="SSF53681">
    <property type="entry name" value="Aspartate/glutamate racemase"/>
    <property type="match status" value="2"/>
</dbReference>
<keyword evidence="2 4" id="KW-0413">Isomerase</keyword>
<evidence type="ECO:0000313" key="6">
    <source>
        <dbReference type="Proteomes" id="UP001283366"/>
    </source>
</evidence>
<dbReference type="PANTHER" id="PTHR21198:SF7">
    <property type="entry name" value="ASPARTATE-GLUTAMATE RACEMASE FAMILY"/>
    <property type="match status" value="1"/>
</dbReference>
<reference evidence="3 6" key="2">
    <citation type="submission" date="2023-11" db="EMBL/GenBank/DDBJ databases">
        <title>Plant-associative lifestyle of Vibrio porteresiae and its evolutionary dynamics.</title>
        <authorList>
            <person name="Rameshkumar N."/>
            <person name="Kirti K."/>
        </authorList>
    </citation>
    <scope>NUCLEOTIDE SEQUENCE [LARGE SCALE GENOMIC DNA]</scope>
    <source>
        <strain evidence="3 6">MSSRF38</strain>
    </source>
</reference>
<evidence type="ECO:0000256" key="2">
    <source>
        <dbReference type="ARBA" id="ARBA00023235"/>
    </source>
</evidence>
<comment type="similarity">
    <text evidence="1">Belongs to the aspartate/glutamate racemases family.</text>
</comment>
<gene>
    <name evidence="3" type="ORF">SBX37_19590</name>
    <name evidence="4" type="ORF">VIM7927_03145</name>
</gene>
<dbReference type="InterPro" id="IPR001920">
    <property type="entry name" value="Asp/Glu_race"/>
</dbReference>
<name>A0A1Y6IW02_9VIBR</name>
<evidence type="ECO:0000256" key="1">
    <source>
        <dbReference type="ARBA" id="ARBA00007847"/>
    </source>
</evidence>
<evidence type="ECO:0000313" key="3">
    <source>
        <dbReference type="EMBL" id="MDW6005069.1"/>
    </source>
</evidence>